<feature type="binding site" evidence="2">
    <location>
        <begin position="34"/>
        <end position="41"/>
    </location>
    <ligand>
        <name>substrate</name>
    </ligand>
</feature>
<sequence length="218" mass="22736">MFGDDIHPRAMCESVGMTRAALPRTSPTRLVLVRHGETDWNVQRRIQGATDIPLNDAGRAQASAVASGLARGRWDGLYSSTLSRAVETAQIIGGRLGLPEPVQLTTLAERSYGVLEGLDHGGRAAVEAQAATIDGLEPRSAVIARARAALVEIAAAHPGGEVVVVTHGGVIHALMLDLSDWTFPTPDYVIGNGSVHEVLVDGADLTLVLPQAATGTAG</sequence>
<dbReference type="CDD" id="cd07067">
    <property type="entry name" value="HP_PGM_like"/>
    <property type="match status" value="1"/>
</dbReference>
<dbReference type="SMART" id="SM00855">
    <property type="entry name" value="PGAM"/>
    <property type="match status" value="1"/>
</dbReference>
<dbReference type="SUPFAM" id="SSF53254">
    <property type="entry name" value="Phosphoglycerate mutase-like"/>
    <property type="match status" value="1"/>
</dbReference>
<feature type="active site" description="Proton donor/acceptor" evidence="1">
    <location>
        <position position="109"/>
    </location>
</feature>
<organism evidence="3 4">
    <name type="scientific">Agromyces aureus</name>
    <dbReference type="NCBI Taxonomy" id="453304"/>
    <lineage>
        <taxon>Bacteria</taxon>
        <taxon>Bacillati</taxon>
        <taxon>Actinomycetota</taxon>
        <taxon>Actinomycetes</taxon>
        <taxon>Micrococcales</taxon>
        <taxon>Microbacteriaceae</taxon>
        <taxon>Agromyces</taxon>
    </lineage>
</organism>
<protein>
    <recommendedName>
        <fullName evidence="5">Phosphoglycerate mutase</fullName>
    </recommendedName>
</protein>
<dbReference type="Proteomes" id="UP000078437">
    <property type="component" value="Chromosome"/>
</dbReference>
<dbReference type="PANTHER" id="PTHR48100">
    <property type="entry name" value="BROAD-SPECIFICITY PHOSPHATASE YOR283W-RELATED"/>
    <property type="match status" value="1"/>
</dbReference>
<proteinExistence type="predicted"/>
<dbReference type="AlphaFoldDB" id="A0A191WFF3"/>
<dbReference type="InterPro" id="IPR013078">
    <property type="entry name" value="His_Pase_superF_clade-1"/>
</dbReference>
<evidence type="ECO:0000313" key="3">
    <source>
        <dbReference type="EMBL" id="ANJ27015.1"/>
    </source>
</evidence>
<evidence type="ECO:0000256" key="2">
    <source>
        <dbReference type="PIRSR" id="PIRSR613078-2"/>
    </source>
</evidence>
<dbReference type="InterPro" id="IPR001345">
    <property type="entry name" value="PG/BPGM_mutase_AS"/>
</dbReference>
<dbReference type="Gene3D" id="3.40.50.1240">
    <property type="entry name" value="Phosphoglycerate mutase-like"/>
    <property type="match status" value="1"/>
</dbReference>
<reference evidence="3 4" key="1">
    <citation type="journal article" date="2016" name="Int. J. Syst. Evol. Microbiol.">
        <title>Agromyces aureus sp. nov., isolated from the rhizosphere of Salix caprea L. grown in a heavy-metal-contaminated soil.</title>
        <authorList>
            <person name="Corretto E."/>
            <person name="Antonielli L."/>
            <person name="Sessitsch A."/>
            <person name="Compant S."/>
            <person name="Gorfer M."/>
            <person name="Kuffner M."/>
            <person name="Brader G."/>
        </authorList>
    </citation>
    <scope>NUCLEOTIDE SEQUENCE [LARGE SCALE GENOMIC DNA]</scope>
    <source>
        <strain evidence="3 4">AR33</strain>
    </source>
</reference>
<dbReference type="PANTHER" id="PTHR48100:SF44">
    <property type="entry name" value="PHOSPHATASE C1620.13-RELATED"/>
    <property type="match status" value="1"/>
</dbReference>
<dbReference type="GO" id="GO:0005829">
    <property type="term" value="C:cytosol"/>
    <property type="evidence" value="ECO:0007669"/>
    <property type="project" value="TreeGrafter"/>
</dbReference>
<gene>
    <name evidence="3" type="ORF">ATC03_10035</name>
</gene>
<evidence type="ECO:0000313" key="4">
    <source>
        <dbReference type="Proteomes" id="UP000078437"/>
    </source>
</evidence>
<dbReference type="STRING" id="453304.ATC03_10035"/>
<reference evidence="4" key="2">
    <citation type="submission" date="2016-01" db="EMBL/GenBank/DDBJ databases">
        <title>Complete genome sequence of Agromyces aureus AR33T and comparison with related organisms.</title>
        <authorList>
            <person name="Corretto E."/>
            <person name="Antonielli L."/>
            <person name="Sessitsch A."/>
            <person name="Brader G."/>
        </authorList>
    </citation>
    <scope>NUCLEOTIDE SEQUENCE [LARGE SCALE GENOMIC DNA]</scope>
    <source>
        <strain evidence="4">AR33</strain>
    </source>
</reference>
<dbReference type="InterPro" id="IPR029033">
    <property type="entry name" value="His_PPase_superfam"/>
</dbReference>
<dbReference type="GO" id="GO:0016791">
    <property type="term" value="F:phosphatase activity"/>
    <property type="evidence" value="ECO:0007669"/>
    <property type="project" value="TreeGrafter"/>
</dbReference>
<feature type="active site" description="Tele-phosphohistidine intermediate" evidence="1">
    <location>
        <position position="35"/>
    </location>
</feature>
<dbReference type="KEGG" id="agy:ATC03_10035"/>
<dbReference type="Pfam" id="PF00300">
    <property type="entry name" value="His_Phos_1"/>
    <property type="match status" value="1"/>
</dbReference>
<name>A0A191WFF3_9MICO</name>
<feature type="binding site" evidence="2">
    <location>
        <begin position="109"/>
        <end position="112"/>
    </location>
    <ligand>
        <name>substrate</name>
    </ligand>
</feature>
<feature type="binding site" evidence="2">
    <location>
        <position position="84"/>
    </location>
    <ligand>
        <name>substrate</name>
    </ligand>
</feature>
<evidence type="ECO:0008006" key="5">
    <source>
        <dbReference type="Google" id="ProtNLM"/>
    </source>
</evidence>
<dbReference type="InterPro" id="IPR050275">
    <property type="entry name" value="PGM_Phosphatase"/>
</dbReference>
<evidence type="ECO:0000256" key="1">
    <source>
        <dbReference type="PIRSR" id="PIRSR613078-1"/>
    </source>
</evidence>
<dbReference type="EMBL" id="CP013979">
    <property type="protein sequence ID" value="ANJ27015.1"/>
    <property type="molecule type" value="Genomic_DNA"/>
</dbReference>
<accession>A0A191WFF3</accession>
<dbReference type="PROSITE" id="PS00175">
    <property type="entry name" value="PG_MUTASE"/>
    <property type="match status" value="1"/>
</dbReference>
<keyword evidence="4" id="KW-1185">Reference proteome</keyword>